<organism evidence="1 2">
    <name type="scientific">Corchorus capsularis</name>
    <name type="common">Jute</name>
    <dbReference type="NCBI Taxonomy" id="210143"/>
    <lineage>
        <taxon>Eukaryota</taxon>
        <taxon>Viridiplantae</taxon>
        <taxon>Streptophyta</taxon>
        <taxon>Embryophyta</taxon>
        <taxon>Tracheophyta</taxon>
        <taxon>Spermatophyta</taxon>
        <taxon>Magnoliopsida</taxon>
        <taxon>eudicotyledons</taxon>
        <taxon>Gunneridae</taxon>
        <taxon>Pentapetalae</taxon>
        <taxon>rosids</taxon>
        <taxon>malvids</taxon>
        <taxon>Malvales</taxon>
        <taxon>Malvaceae</taxon>
        <taxon>Grewioideae</taxon>
        <taxon>Apeibeae</taxon>
        <taxon>Corchorus</taxon>
    </lineage>
</organism>
<comment type="caution">
    <text evidence="1">The sequence shown here is derived from an EMBL/GenBank/DDBJ whole genome shotgun (WGS) entry which is preliminary data.</text>
</comment>
<dbReference type="AlphaFoldDB" id="A0A1R3HCL1"/>
<name>A0A1R3HCL1_COCAP</name>
<gene>
    <name evidence="1" type="ORF">CCACVL1_20087</name>
</gene>
<accession>A0A1R3HCL1</accession>
<reference evidence="1 2" key="1">
    <citation type="submission" date="2013-09" db="EMBL/GenBank/DDBJ databases">
        <title>Corchorus capsularis genome sequencing.</title>
        <authorList>
            <person name="Alam M."/>
            <person name="Haque M.S."/>
            <person name="Islam M.S."/>
            <person name="Emdad E.M."/>
            <person name="Islam M.M."/>
            <person name="Ahmed B."/>
            <person name="Halim A."/>
            <person name="Hossen Q.M.M."/>
            <person name="Hossain M.Z."/>
            <person name="Ahmed R."/>
            <person name="Khan M.M."/>
            <person name="Islam R."/>
            <person name="Rashid M.M."/>
            <person name="Khan S.A."/>
            <person name="Rahman M.S."/>
            <person name="Alam M."/>
        </authorList>
    </citation>
    <scope>NUCLEOTIDE SEQUENCE [LARGE SCALE GENOMIC DNA]</scope>
    <source>
        <strain evidence="2">cv. CVL-1</strain>
        <tissue evidence="1">Whole seedling</tissue>
    </source>
</reference>
<sequence length="29" mass="3339">MIAITSEMSSIKELEALDHWNSFEEPQSD</sequence>
<evidence type="ECO:0000313" key="1">
    <source>
        <dbReference type="EMBL" id="OMO68081.1"/>
    </source>
</evidence>
<dbReference type="EMBL" id="AWWV01012265">
    <property type="protein sequence ID" value="OMO68081.1"/>
    <property type="molecule type" value="Genomic_DNA"/>
</dbReference>
<dbReference type="Proteomes" id="UP000188268">
    <property type="component" value="Unassembled WGS sequence"/>
</dbReference>
<protein>
    <submittedName>
        <fullName evidence="1">Uncharacterized protein</fullName>
    </submittedName>
</protein>
<keyword evidence="2" id="KW-1185">Reference proteome</keyword>
<dbReference type="Gramene" id="OMO68081">
    <property type="protein sequence ID" value="OMO68081"/>
    <property type="gene ID" value="CCACVL1_20087"/>
</dbReference>
<evidence type="ECO:0000313" key="2">
    <source>
        <dbReference type="Proteomes" id="UP000188268"/>
    </source>
</evidence>
<proteinExistence type="predicted"/>